<reference evidence="1" key="1">
    <citation type="submission" date="2014-09" db="EMBL/GenBank/DDBJ databases">
        <authorList>
            <person name="Magalhaes I.L.F."/>
            <person name="Oliveira U."/>
            <person name="Santos F.R."/>
            <person name="Vidigal T.H.D.A."/>
            <person name="Brescovit A.D."/>
            <person name="Santos A.J."/>
        </authorList>
    </citation>
    <scope>NUCLEOTIDE SEQUENCE</scope>
    <source>
        <tissue evidence="1">Shoot tissue taken approximately 20 cm above the soil surface</tissue>
    </source>
</reference>
<protein>
    <submittedName>
        <fullName evidence="1">Uncharacterized protein</fullName>
    </submittedName>
</protein>
<accession>A0A0A9BQ95</accession>
<dbReference type="EMBL" id="GBRH01234505">
    <property type="protein sequence ID" value="JAD63390.1"/>
    <property type="molecule type" value="Transcribed_RNA"/>
</dbReference>
<proteinExistence type="predicted"/>
<dbReference type="AlphaFoldDB" id="A0A0A9BQ95"/>
<organism evidence="1">
    <name type="scientific">Arundo donax</name>
    <name type="common">Giant reed</name>
    <name type="synonym">Donax arundinaceus</name>
    <dbReference type="NCBI Taxonomy" id="35708"/>
    <lineage>
        <taxon>Eukaryota</taxon>
        <taxon>Viridiplantae</taxon>
        <taxon>Streptophyta</taxon>
        <taxon>Embryophyta</taxon>
        <taxon>Tracheophyta</taxon>
        <taxon>Spermatophyta</taxon>
        <taxon>Magnoliopsida</taxon>
        <taxon>Liliopsida</taxon>
        <taxon>Poales</taxon>
        <taxon>Poaceae</taxon>
        <taxon>PACMAD clade</taxon>
        <taxon>Arundinoideae</taxon>
        <taxon>Arundineae</taxon>
        <taxon>Arundo</taxon>
    </lineage>
</organism>
<name>A0A0A9BQ95_ARUDO</name>
<reference evidence="1" key="2">
    <citation type="journal article" date="2015" name="Data Brief">
        <title>Shoot transcriptome of the giant reed, Arundo donax.</title>
        <authorList>
            <person name="Barrero R.A."/>
            <person name="Guerrero F.D."/>
            <person name="Moolhuijzen P."/>
            <person name="Goolsby J.A."/>
            <person name="Tidwell J."/>
            <person name="Bellgard S.E."/>
            <person name="Bellgard M.I."/>
        </authorList>
    </citation>
    <scope>NUCLEOTIDE SEQUENCE</scope>
    <source>
        <tissue evidence="1">Shoot tissue taken approximately 20 cm above the soil surface</tissue>
    </source>
</reference>
<evidence type="ECO:0000313" key="1">
    <source>
        <dbReference type="EMBL" id="JAD63390.1"/>
    </source>
</evidence>
<sequence>MALGTQLAPSYNLFPENMLSLIVAQVDWFNDAAHKHEH</sequence>